<comment type="caution">
    <text evidence="1">The sequence shown here is derived from an EMBL/GenBank/DDBJ whole genome shotgun (WGS) entry which is preliminary data.</text>
</comment>
<proteinExistence type="predicted"/>
<accession>A0A0M0JAU4</accession>
<dbReference type="EMBL" id="JWZX01003201">
    <property type="protein sequence ID" value="KOO23348.1"/>
    <property type="molecule type" value="Genomic_DNA"/>
</dbReference>
<evidence type="ECO:0000313" key="1">
    <source>
        <dbReference type="EMBL" id="KOO23348.1"/>
    </source>
</evidence>
<organism evidence="1 2">
    <name type="scientific">Chrysochromulina tobinii</name>
    <dbReference type="NCBI Taxonomy" id="1460289"/>
    <lineage>
        <taxon>Eukaryota</taxon>
        <taxon>Haptista</taxon>
        <taxon>Haptophyta</taxon>
        <taxon>Prymnesiophyceae</taxon>
        <taxon>Prymnesiales</taxon>
        <taxon>Chrysochromulinaceae</taxon>
        <taxon>Chrysochromulina</taxon>
    </lineage>
</organism>
<reference evidence="2" key="1">
    <citation type="journal article" date="2015" name="PLoS Genet.">
        <title>Genome Sequence and Transcriptome Analyses of Chrysochromulina tobin: Metabolic Tools for Enhanced Algal Fitness in the Prominent Order Prymnesiales (Haptophyceae).</title>
        <authorList>
            <person name="Hovde B.T."/>
            <person name="Deodato C.R."/>
            <person name="Hunsperger H.M."/>
            <person name="Ryken S.A."/>
            <person name="Yost W."/>
            <person name="Jha R.K."/>
            <person name="Patterson J."/>
            <person name="Monnat R.J. Jr."/>
            <person name="Barlow S.B."/>
            <person name="Starkenburg S.R."/>
            <person name="Cattolico R.A."/>
        </authorList>
    </citation>
    <scope>NUCLEOTIDE SEQUENCE</scope>
    <source>
        <strain evidence="2">CCMP291</strain>
    </source>
</reference>
<evidence type="ECO:0000313" key="2">
    <source>
        <dbReference type="Proteomes" id="UP000037460"/>
    </source>
</evidence>
<dbReference type="Proteomes" id="UP000037460">
    <property type="component" value="Unassembled WGS sequence"/>
</dbReference>
<dbReference type="AlphaFoldDB" id="A0A0M0JAU4"/>
<sequence>MLASEVDYTRLPVPDIDLVIREEQLHWVTALLEYLMQVPILGLDELPEIANIPPEVAVSPVALTPISAFVTDVSGWLNFTPPPVRRELFPKDEGA</sequence>
<name>A0A0M0JAU4_9EUKA</name>
<protein>
    <submittedName>
        <fullName evidence="1">Uncharacterized protein</fullName>
    </submittedName>
</protein>
<keyword evidence="2" id="KW-1185">Reference proteome</keyword>
<gene>
    <name evidence="1" type="ORF">Ctob_002849</name>
</gene>